<evidence type="ECO:0008006" key="7">
    <source>
        <dbReference type="Google" id="ProtNLM"/>
    </source>
</evidence>
<dbReference type="PANTHER" id="PTHR34069">
    <property type="entry name" value="3-OXOACYL-[ACYL-CARRIER-PROTEIN] SYNTHASE 3"/>
    <property type="match status" value="1"/>
</dbReference>
<accession>A0ABS6E5N9</accession>
<protein>
    <recommendedName>
        <fullName evidence="7">Beta-ketoacyl-[acyl-carrier-protein] synthase III</fullName>
    </recommendedName>
</protein>
<evidence type="ECO:0000256" key="1">
    <source>
        <dbReference type="ARBA" id="ARBA00023315"/>
    </source>
</evidence>
<proteinExistence type="predicted"/>
<organism evidence="5 6">
    <name type="scientific">Tissierella simiarum</name>
    <dbReference type="NCBI Taxonomy" id="2841534"/>
    <lineage>
        <taxon>Bacteria</taxon>
        <taxon>Bacillati</taxon>
        <taxon>Bacillota</taxon>
        <taxon>Tissierellia</taxon>
        <taxon>Tissierellales</taxon>
        <taxon>Tissierellaceae</taxon>
        <taxon>Tissierella</taxon>
    </lineage>
</organism>
<keyword evidence="1" id="KW-0808">Transferase</keyword>
<feature type="transmembrane region" description="Helical" evidence="2">
    <location>
        <begin position="313"/>
        <end position="330"/>
    </location>
</feature>
<keyword evidence="2" id="KW-1133">Transmembrane helix</keyword>
<dbReference type="EMBL" id="JAHLPM010000007">
    <property type="protein sequence ID" value="MBU5438238.1"/>
    <property type="molecule type" value="Genomic_DNA"/>
</dbReference>
<evidence type="ECO:0000313" key="6">
    <source>
        <dbReference type="Proteomes" id="UP000749471"/>
    </source>
</evidence>
<dbReference type="Pfam" id="PF08545">
    <property type="entry name" value="ACP_syn_III"/>
    <property type="match status" value="1"/>
</dbReference>
<evidence type="ECO:0000259" key="3">
    <source>
        <dbReference type="Pfam" id="PF08541"/>
    </source>
</evidence>
<evidence type="ECO:0000256" key="2">
    <source>
        <dbReference type="SAM" id="Phobius"/>
    </source>
</evidence>
<dbReference type="Proteomes" id="UP000749471">
    <property type="component" value="Unassembled WGS sequence"/>
</dbReference>
<keyword evidence="2" id="KW-0812">Transmembrane</keyword>
<feature type="domain" description="Beta-ketoacyl-[acyl-carrier-protein] synthase III C-terminal" evidence="3">
    <location>
        <begin position="241"/>
        <end position="331"/>
    </location>
</feature>
<name>A0ABS6E5N9_9FIRM</name>
<feature type="domain" description="Beta-ketoacyl-[acyl-carrier-protein] synthase III N-terminal" evidence="4">
    <location>
        <begin position="110"/>
        <end position="187"/>
    </location>
</feature>
<sequence length="332" mass="37471">MTVIKILSSSIYHPQNKVTKKEILEDFDARGIDVRGLMNSLGRNQLFKTKDENIIEMCVIAGRKAIEKANINPKDIDMLVFASDNPEYLAPSNSLILHHKLETLNANNIFDFNNNCLSMVSAMDYISKYMLSSAHIKTAIILGGQMMKFFSREDDPVVKATSGDGAACVILKKEELEDNSGIIDSIYLADSYLNDKMRLPMCGMSNILRDDILKEDKKALFSPHDVSFFSEKWTYLITKLLKRNGLEPNNISHFIFSQFSLNDIKNTLSSLNIENSENKYTFIADKYGYTGSASPIFALDEAYNLNKIKKSDYIIFCTVGIGYSMMALLYKA</sequence>
<evidence type="ECO:0000313" key="5">
    <source>
        <dbReference type="EMBL" id="MBU5438238.1"/>
    </source>
</evidence>
<comment type="caution">
    <text evidence="5">The sequence shown here is derived from an EMBL/GenBank/DDBJ whole genome shotgun (WGS) entry which is preliminary data.</text>
</comment>
<evidence type="ECO:0000259" key="4">
    <source>
        <dbReference type="Pfam" id="PF08545"/>
    </source>
</evidence>
<keyword evidence="2" id="KW-0472">Membrane</keyword>
<keyword evidence="1" id="KW-0012">Acyltransferase</keyword>
<dbReference type="PANTHER" id="PTHR34069:SF2">
    <property type="entry name" value="BETA-KETOACYL-[ACYL-CARRIER-PROTEIN] SYNTHASE III"/>
    <property type="match status" value="1"/>
</dbReference>
<dbReference type="Pfam" id="PF08541">
    <property type="entry name" value="ACP_syn_III_C"/>
    <property type="match status" value="1"/>
</dbReference>
<dbReference type="InterPro" id="IPR013751">
    <property type="entry name" value="ACP_syn_III_N"/>
</dbReference>
<keyword evidence="6" id="KW-1185">Reference proteome</keyword>
<dbReference type="InterPro" id="IPR013747">
    <property type="entry name" value="ACP_syn_III_C"/>
</dbReference>
<dbReference type="RefSeq" id="WP_216519181.1">
    <property type="nucleotide sequence ID" value="NZ_JAHLPM010000007.1"/>
</dbReference>
<reference evidence="5 6" key="1">
    <citation type="submission" date="2021-06" db="EMBL/GenBank/DDBJ databases">
        <authorList>
            <person name="Sun Q."/>
            <person name="Li D."/>
        </authorList>
    </citation>
    <scope>NUCLEOTIDE SEQUENCE [LARGE SCALE GENOMIC DNA]</scope>
    <source>
        <strain evidence="5 6">MSJ-40</strain>
    </source>
</reference>
<gene>
    <name evidence="5" type="ORF">KQI42_09470</name>
</gene>